<reference evidence="2 3" key="1">
    <citation type="journal article" date="2019" name="Int. J. Syst. Evol. Microbiol.">
        <title>The Global Catalogue of Microorganisms (GCM) 10K type strain sequencing project: providing services to taxonomists for standard genome sequencing and annotation.</title>
        <authorList>
            <consortium name="The Broad Institute Genomics Platform"/>
            <consortium name="The Broad Institute Genome Sequencing Center for Infectious Disease"/>
            <person name="Wu L."/>
            <person name="Ma J."/>
        </authorList>
    </citation>
    <scope>NUCLEOTIDE SEQUENCE [LARGE SCALE GENOMIC DNA]</scope>
    <source>
        <strain evidence="2 3">WLHS5</strain>
    </source>
</reference>
<evidence type="ECO:0000313" key="2">
    <source>
        <dbReference type="EMBL" id="MFC4542411.1"/>
    </source>
</evidence>
<dbReference type="AlphaFoldDB" id="A0ABD5PPL1"/>
<accession>A0ABD5PPL1</accession>
<dbReference type="Proteomes" id="UP001595898">
    <property type="component" value="Unassembled WGS sequence"/>
</dbReference>
<protein>
    <submittedName>
        <fullName evidence="2">Uncharacterized protein</fullName>
    </submittedName>
</protein>
<name>A0ABD5PPL1_9EURY</name>
<comment type="caution">
    <text evidence="2">The sequence shown here is derived from an EMBL/GenBank/DDBJ whole genome shotgun (WGS) entry which is preliminary data.</text>
</comment>
<dbReference type="PROSITE" id="PS51257">
    <property type="entry name" value="PROKAR_LIPOPROTEIN"/>
    <property type="match status" value="1"/>
</dbReference>
<dbReference type="EMBL" id="JBHSFA010000005">
    <property type="protein sequence ID" value="MFC4542411.1"/>
    <property type="molecule type" value="Genomic_DNA"/>
</dbReference>
<sequence length="324" mass="35408">MRRPTRRALLAATGAVAIAGCLGDLSDSTSDDDPADDDDGQASNGDPSLPPGGDSPDGCPEYDVDRVVAAHEIDPDETAIHLVPSAETIAGNERITFTLHNETDSEFLHNPYRWHLHKWVDDRWHYVAPLGWNEPLSTLQPGGTHDWDLRVDNAGVEDGASVREASTGRDPIAGLGGGTYAFGTRGWFDDGPYDGTIGFCARFELDADDLAPTPTNAITSTEWEDDTLVATSDRGDPESEYTRPGAYELVRTDDDVAGTPLVTETLLRNDQLRDVVALARDHDADRVRLEEFNGTSPIFGSREDGHYEYDGNTYEVSTRELEDE</sequence>
<proteinExistence type="predicted"/>
<feature type="compositionally biased region" description="Low complexity" evidence="1">
    <location>
        <begin position="43"/>
        <end position="58"/>
    </location>
</feature>
<organism evidence="2 3">
    <name type="scientific">Halosolutus amylolyticus</name>
    <dbReference type="NCBI Taxonomy" id="2932267"/>
    <lineage>
        <taxon>Archaea</taxon>
        <taxon>Methanobacteriati</taxon>
        <taxon>Methanobacteriota</taxon>
        <taxon>Stenosarchaea group</taxon>
        <taxon>Halobacteria</taxon>
        <taxon>Halobacteriales</taxon>
        <taxon>Natrialbaceae</taxon>
        <taxon>Halosolutus</taxon>
    </lineage>
</organism>
<dbReference type="RefSeq" id="WP_250141807.1">
    <property type="nucleotide sequence ID" value="NZ_JALIQP010000004.1"/>
</dbReference>
<keyword evidence="3" id="KW-1185">Reference proteome</keyword>
<gene>
    <name evidence="2" type="ORF">ACFO5R_10785</name>
</gene>
<feature type="region of interest" description="Disordered" evidence="1">
    <location>
        <begin position="22"/>
        <end position="61"/>
    </location>
</feature>
<feature type="compositionally biased region" description="Acidic residues" evidence="1">
    <location>
        <begin position="29"/>
        <end position="40"/>
    </location>
</feature>
<evidence type="ECO:0000256" key="1">
    <source>
        <dbReference type="SAM" id="MobiDB-lite"/>
    </source>
</evidence>
<evidence type="ECO:0000313" key="3">
    <source>
        <dbReference type="Proteomes" id="UP001595898"/>
    </source>
</evidence>